<feature type="compositionally biased region" description="Polar residues" evidence="2">
    <location>
        <begin position="129"/>
        <end position="141"/>
    </location>
</feature>
<feature type="coiled-coil region" evidence="1">
    <location>
        <begin position="216"/>
        <end position="250"/>
    </location>
</feature>
<evidence type="ECO:0000256" key="2">
    <source>
        <dbReference type="SAM" id="MobiDB-lite"/>
    </source>
</evidence>
<reference evidence="4" key="1">
    <citation type="journal article" date="2013" name="Genome Announc.">
        <title>Genome sequence of the food spoilage yeast Zygosaccharomyces bailii CLIB 213(T).</title>
        <authorList>
            <person name="Galeote V."/>
            <person name="Bigey F."/>
            <person name="Devillers H."/>
            <person name="Neuveglise C."/>
            <person name="Dequin S."/>
        </authorList>
    </citation>
    <scope>NUCLEOTIDE SEQUENCE [LARGE SCALE GENOMIC DNA]</scope>
    <source>
        <strain evidence="4">CLIB 213 / ATCC 58445 / CBS 680 / CCRC 21525 / NBRC 1098 / NCYC 1416 / NRRL Y-2227</strain>
    </source>
</reference>
<protein>
    <submittedName>
        <fullName evidence="3">BN860_13168g1_1</fullName>
    </submittedName>
</protein>
<evidence type="ECO:0000313" key="4">
    <source>
        <dbReference type="Proteomes" id="UP000019375"/>
    </source>
</evidence>
<proteinExistence type="predicted"/>
<dbReference type="EMBL" id="HG316454">
    <property type="protein sequence ID" value="CDF87731.1"/>
    <property type="molecule type" value="Genomic_DNA"/>
</dbReference>
<keyword evidence="1" id="KW-0175">Coiled coil</keyword>
<evidence type="ECO:0000313" key="3">
    <source>
        <dbReference type="EMBL" id="CDF87731.1"/>
    </source>
</evidence>
<dbReference type="Proteomes" id="UP000019375">
    <property type="component" value="Unassembled WGS sequence"/>
</dbReference>
<feature type="compositionally biased region" description="Low complexity" evidence="2">
    <location>
        <begin position="109"/>
        <end position="119"/>
    </location>
</feature>
<dbReference type="OrthoDB" id="4070577at2759"/>
<accession>A0A8J2T3G5</accession>
<name>A0A8J2T3G5_ZYGB2</name>
<keyword evidence="4" id="KW-1185">Reference proteome</keyword>
<evidence type="ECO:0000256" key="1">
    <source>
        <dbReference type="SAM" id="Coils"/>
    </source>
</evidence>
<dbReference type="AlphaFoldDB" id="A0A8J2T3G5"/>
<organism evidence="3 4">
    <name type="scientific">Zygosaccharomyces bailii (strain CLIB 213 / ATCC 58445 / CBS 680 / BCRC 21525 / NBRC 1098 / NCYC 1416 / NRRL Y-2227)</name>
    <dbReference type="NCBI Taxonomy" id="1333698"/>
    <lineage>
        <taxon>Eukaryota</taxon>
        <taxon>Fungi</taxon>
        <taxon>Dikarya</taxon>
        <taxon>Ascomycota</taxon>
        <taxon>Saccharomycotina</taxon>
        <taxon>Saccharomycetes</taxon>
        <taxon>Saccharomycetales</taxon>
        <taxon>Saccharomycetaceae</taxon>
        <taxon>Zygosaccharomyces</taxon>
    </lineage>
</organism>
<feature type="region of interest" description="Disordered" evidence="2">
    <location>
        <begin position="109"/>
        <end position="142"/>
    </location>
</feature>
<gene>
    <name evidence="3" type="ORF">BN860_13168g</name>
</gene>
<sequence length="253" mass="28368">MTDQEPLNEPLTHTDLERTLHQLLTVETSYDNGGKVTNVGELSDSEIIQGKHLTLESILNGSDITLELDSDADNDRKRICTDNDQTLPSKKRNYMVTAGYDQHLNLLSPVSLSPSSTDDSTQRTYAGPPSSSGLRNGSQELDSPAIHEKAAEQAHTSQALEQNKGSVATTNAFTMAQVLEAKKRIINTHKLILNFNFLKDGYARTCVEFKKSMHSLRDSEIRRAHLMEENEELRNKIKELTEKLERQEAVFQS</sequence>